<comment type="pathway">
    <text evidence="2">Lipid metabolism; fatty acid beta-oxidation.</text>
</comment>
<reference evidence="11" key="1">
    <citation type="submission" date="2016-10" db="EMBL/GenBank/DDBJ databases">
        <authorList>
            <person name="Varghese N."/>
            <person name="Submissions S."/>
        </authorList>
    </citation>
    <scope>NUCLEOTIDE SEQUENCE [LARGE SCALE GENOMIC DNA]</scope>
    <source>
        <strain evidence="11">CGMCC 1.3431</strain>
    </source>
</reference>
<dbReference type="Gene3D" id="3.30.300.30">
    <property type="match status" value="1"/>
</dbReference>
<evidence type="ECO:0000256" key="5">
    <source>
        <dbReference type="ARBA" id="ARBA00039545"/>
    </source>
</evidence>
<dbReference type="EC" id="6.2.1.3" evidence="4"/>
<feature type="domain" description="AMP-binding enzyme C-terminal" evidence="9">
    <location>
        <begin position="374"/>
        <end position="451"/>
    </location>
</feature>
<dbReference type="Pfam" id="PF13193">
    <property type="entry name" value="AMP-binding_C"/>
    <property type="match status" value="1"/>
</dbReference>
<dbReference type="InterPro" id="IPR000873">
    <property type="entry name" value="AMP-dep_synth/lig_dom"/>
</dbReference>
<dbReference type="InterPro" id="IPR050237">
    <property type="entry name" value="ATP-dep_AMP-bd_enzyme"/>
</dbReference>
<dbReference type="RefSeq" id="WP_170828378.1">
    <property type="nucleotide sequence ID" value="NZ_CBCRYE010000002.1"/>
</dbReference>
<feature type="region of interest" description="Disordered" evidence="7">
    <location>
        <begin position="108"/>
        <end position="131"/>
    </location>
</feature>
<evidence type="ECO:0000259" key="8">
    <source>
        <dbReference type="Pfam" id="PF00501"/>
    </source>
</evidence>
<protein>
    <recommendedName>
        <fullName evidence="5">Long-chain-fatty-acid--CoA ligase</fullName>
        <ecNumber evidence="4">6.2.1.3</ecNumber>
    </recommendedName>
    <alternativeName>
        <fullName evidence="6">Long-chain acyl-CoA synthetase</fullName>
    </alternativeName>
</protein>
<feature type="domain" description="AMP-dependent synthetase/ligase" evidence="8">
    <location>
        <begin position="37"/>
        <end position="288"/>
    </location>
</feature>
<dbReference type="InterPro" id="IPR042099">
    <property type="entry name" value="ANL_N_sf"/>
</dbReference>
<organism evidence="10 11">
    <name type="scientific">Asticcacaulis taihuensis</name>
    <dbReference type="NCBI Taxonomy" id="260084"/>
    <lineage>
        <taxon>Bacteria</taxon>
        <taxon>Pseudomonadati</taxon>
        <taxon>Pseudomonadota</taxon>
        <taxon>Alphaproteobacteria</taxon>
        <taxon>Caulobacterales</taxon>
        <taxon>Caulobacteraceae</taxon>
        <taxon>Asticcacaulis</taxon>
    </lineage>
</organism>
<keyword evidence="3 10" id="KW-0436">Ligase</keyword>
<dbReference type="InterPro" id="IPR025110">
    <property type="entry name" value="AMP-bd_C"/>
</dbReference>
<evidence type="ECO:0000256" key="1">
    <source>
        <dbReference type="ARBA" id="ARBA00004170"/>
    </source>
</evidence>
<dbReference type="PANTHER" id="PTHR43767:SF8">
    <property type="entry name" value="LONG-CHAIN-FATTY-ACID--COA LIGASE"/>
    <property type="match status" value="1"/>
</dbReference>
<accession>A0A1G4TML8</accession>
<evidence type="ECO:0000313" key="10">
    <source>
        <dbReference type="EMBL" id="SCW81829.1"/>
    </source>
</evidence>
<evidence type="ECO:0000256" key="7">
    <source>
        <dbReference type="SAM" id="MobiDB-lite"/>
    </source>
</evidence>
<evidence type="ECO:0000256" key="6">
    <source>
        <dbReference type="ARBA" id="ARBA00042773"/>
    </source>
</evidence>
<dbReference type="Pfam" id="PF00501">
    <property type="entry name" value="AMP-binding"/>
    <property type="match status" value="1"/>
</dbReference>
<dbReference type="GO" id="GO:0004467">
    <property type="term" value="F:long-chain fatty acid-CoA ligase activity"/>
    <property type="evidence" value="ECO:0007669"/>
    <property type="project" value="UniProtKB-EC"/>
</dbReference>
<evidence type="ECO:0000256" key="4">
    <source>
        <dbReference type="ARBA" id="ARBA00026121"/>
    </source>
</evidence>
<dbReference type="EMBL" id="FMTS01000009">
    <property type="protein sequence ID" value="SCW81829.1"/>
    <property type="molecule type" value="Genomic_DNA"/>
</dbReference>
<dbReference type="STRING" id="260084.SAMN02927928_3642"/>
<evidence type="ECO:0000259" key="9">
    <source>
        <dbReference type="Pfam" id="PF13193"/>
    </source>
</evidence>
<proteinExistence type="predicted"/>
<dbReference type="Gene3D" id="3.40.50.12780">
    <property type="entry name" value="N-terminal domain of ligase-like"/>
    <property type="match status" value="1"/>
</dbReference>
<comment type="subcellular location">
    <subcellularLocation>
        <location evidence="1">Membrane</location>
        <topology evidence="1">Peripheral membrane protein</topology>
    </subcellularLocation>
</comment>
<keyword evidence="11" id="KW-1185">Reference proteome</keyword>
<dbReference type="CDD" id="cd04433">
    <property type="entry name" value="AFD_class_I"/>
    <property type="match status" value="1"/>
</dbReference>
<dbReference type="PANTHER" id="PTHR43767">
    <property type="entry name" value="LONG-CHAIN-FATTY-ACID--COA LIGASE"/>
    <property type="match status" value="1"/>
</dbReference>
<dbReference type="AlphaFoldDB" id="A0A1G4TML8"/>
<sequence length="457" mass="48519">MTISSLDAFLDARLDTGLADLPVLITPAGEWSVADIRTARTAGALQAALSCNAVAVRLADRLKLALAIIALDGQVGRLLLLSSDMSDAEARDLLAQFGGDALLTDMASEGGKDSPEIIWRETPKPGKGADRMARPHVTTEWIFATSGTTGIPKLVAHSLASLTRTTKLFSGGPRRWGQMYNIARFAGIQVFLQGITGGSLLLPAPETGLPEQLAFLAQNGCTALSATPTLWRKILMTPGHEILPLAQVTLGGEIADGVILSALARAYPSARVVHIYASTEAGTAFSVRDGRPGFPLSYLQDAPGSVRLKVIDGRLFVRTRNTRATYLNRQEAFADAEGFVDTGDRVEIDGDRCLFLGRENGAINVGGNKVYPEEVEHVLLAHPAVDLARVSARKSPITGQIVVAEVVAAPGADSAALPVALKTWCADRLPHWKRPAMIRLVAQLAATSGGKIDRAQT</sequence>
<evidence type="ECO:0000256" key="3">
    <source>
        <dbReference type="ARBA" id="ARBA00022598"/>
    </source>
</evidence>
<gene>
    <name evidence="10" type="ORF">SAMN02927928_3642</name>
</gene>
<name>A0A1G4TML8_9CAUL</name>
<evidence type="ECO:0000256" key="2">
    <source>
        <dbReference type="ARBA" id="ARBA00005005"/>
    </source>
</evidence>
<feature type="compositionally biased region" description="Basic and acidic residues" evidence="7">
    <location>
        <begin position="110"/>
        <end position="131"/>
    </location>
</feature>
<dbReference type="InterPro" id="IPR045851">
    <property type="entry name" value="AMP-bd_C_sf"/>
</dbReference>
<dbReference type="Proteomes" id="UP000199150">
    <property type="component" value="Unassembled WGS sequence"/>
</dbReference>
<dbReference type="SUPFAM" id="SSF56801">
    <property type="entry name" value="Acetyl-CoA synthetase-like"/>
    <property type="match status" value="1"/>
</dbReference>
<dbReference type="GO" id="GO:0016020">
    <property type="term" value="C:membrane"/>
    <property type="evidence" value="ECO:0007669"/>
    <property type="project" value="UniProtKB-SubCell"/>
</dbReference>
<evidence type="ECO:0000313" key="11">
    <source>
        <dbReference type="Proteomes" id="UP000199150"/>
    </source>
</evidence>